<dbReference type="PANTHER" id="PTHR15381">
    <property type="entry name" value="CHONDROITIN SULFATE PROTEOGLYCAN 5 -RELATED"/>
    <property type="match status" value="1"/>
</dbReference>
<dbReference type="Ensembl" id="ENSNGAT00000013792.1">
    <property type="protein sequence ID" value="ENSNGAP00000008295.1"/>
    <property type="gene ID" value="ENSNGAG00000011323.1"/>
</dbReference>
<organism evidence="2 3">
    <name type="scientific">Nannospalax galili</name>
    <name type="common">Northern Israeli blind subterranean mole rat</name>
    <name type="synonym">Spalax galili</name>
    <dbReference type="NCBI Taxonomy" id="1026970"/>
    <lineage>
        <taxon>Eukaryota</taxon>
        <taxon>Metazoa</taxon>
        <taxon>Chordata</taxon>
        <taxon>Craniata</taxon>
        <taxon>Vertebrata</taxon>
        <taxon>Euteleostomi</taxon>
        <taxon>Mammalia</taxon>
        <taxon>Eutheria</taxon>
        <taxon>Euarchontoglires</taxon>
        <taxon>Glires</taxon>
        <taxon>Rodentia</taxon>
        <taxon>Myomorpha</taxon>
        <taxon>Muroidea</taxon>
        <taxon>Spalacidae</taxon>
        <taxon>Spalacinae</taxon>
        <taxon>Nannospalax</taxon>
    </lineage>
</organism>
<dbReference type="AlphaFoldDB" id="A0A8C6QXA9"/>
<reference evidence="2" key="1">
    <citation type="submission" date="2025-08" db="UniProtKB">
        <authorList>
            <consortium name="Ensembl"/>
        </authorList>
    </citation>
    <scope>IDENTIFICATION</scope>
</reference>
<evidence type="ECO:0000313" key="3">
    <source>
        <dbReference type="Proteomes" id="UP000694381"/>
    </source>
</evidence>
<keyword evidence="1" id="KW-1133">Transmembrane helix</keyword>
<keyword evidence="3" id="KW-1185">Reference proteome</keyword>
<name>A0A8C6QXA9_NANGA</name>
<protein>
    <submittedName>
        <fullName evidence="2">Uncharacterized protein</fullName>
    </submittedName>
</protein>
<sequence length="141" mass="15834">DSQTLCFKPESIKMNNTMKELTPEVICRREAPEGFEEFYFPSVELNRLRCVTSCTPGVDGAIDCHGQCFLQKTGPQCRCFSTDAHWFSGPRCEVAIHWWALVGGLVGAAALLLLLLVVALSVWVTRSHGRNRDYQLKGQSW</sequence>
<evidence type="ECO:0000313" key="2">
    <source>
        <dbReference type="Ensembl" id="ENSNGAP00000008295.1"/>
    </source>
</evidence>
<proteinExistence type="predicted"/>
<feature type="transmembrane region" description="Helical" evidence="1">
    <location>
        <begin position="98"/>
        <end position="124"/>
    </location>
</feature>
<dbReference type="GO" id="GO:0045202">
    <property type="term" value="C:synapse"/>
    <property type="evidence" value="ECO:0007669"/>
    <property type="project" value="TreeGrafter"/>
</dbReference>
<keyword evidence="1" id="KW-0812">Transmembrane</keyword>
<evidence type="ECO:0000256" key="1">
    <source>
        <dbReference type="SAM" id="Phobius"/>
    </source>
</evidence>
<dbReference type="OMA" id="DCNQGQC"/>
<dbReference type="GeneTree" id="ENSGT00940000154419"/>
<keyword evidence="1" id="KW-0472">Membrane</keyword>
<dbReference type="GO" id="GO:0048858">
    <property type="term" value="P:cell projection morphogenesis"/>
    <property type="evidence" value="ECO:0007669"/>
    <property type="project" value="TreeGrafter"/>
</dbReference>
<accession>A0A8C6QXA9</accession>
<dbReference type="PANTHER" id="PTHR15381:SF3">
    <property type="entry name" value="MUCIN-3B-LIKE"/>
    <property type="match status" value="1"/>
</dbReference>
<reference evidence="2" key="2">
    <citation type="submission" date="2025-09" db="UniProtKB">
        <authorList>
            <consortium name="Ensembl"/>
        </authorList>
    </citation>
    <scope>IDENTIFICATION</scope>
</reference>
<dbReference type="Proteomes" id="UP000694381">
    <property type="component" value="Unassembled WGS sequence"/>
</dbReference>